<dbReference type="Gene3D" id="2.40.30.60">
    <property type="entry name" value="RimM"/>
    <property type="match status" value="1"/>
</dbReference>
<accession>X1N9X3</accession>
<dbReference type="NCBIfam" id="TIGR02273">
    <property type="entry name" value="16S_RimM"/>
    <property type="match status" value="1"/>
</dbReference>
<dbReference type="Pfam" id="PF01782">
    <property type="entry name" value="RimM"/>
    <property type="match status" value="1"/>
</dbReference>
<dbReference type="InterPro" id="IPR002676">
    <property type="entry name" value="RimM_N"/>
</dbReference>
<evidence type="ECO:0000256" key="2">
    <source>
        <dbReference type="ARBA" id="ARBA00022517"/>
    </source>
</evidence>
<dbReference type="PANTHER" id="PTHR33692:SF1">
    <property type="entry name" value="RIBOSOME MATURATION FACTOR RIMM"/>
    <property type="match status" value="1"/>
</dbReference>
<gene>
    <name evidence="7" type="ORF">S06H3_38960</name>
</gene>
<keyword evidence="2" id="KW-0690">Ribosome biogenesis</keyword>
<sequence>MKSSDLEFITIGRILTSSGIKGKLKVKVITDFPQRFAPASTVYISRQPMTIDSAEWHKGEVIIKLNAIDSIEAARRLRGQPIEIHHSQVYTLPEGQYYHFQLIGLEVWTTQGELLGNITEILTAEGNDNYVVRGDEGEILIPAIEDVVKSIDLNKGRIVIEAIPGLLSLNQKTAKS</sequence>
<dbReference type="InterPro" id="IPR056792">
    <property type="entry name" value="PRC_RimM"/>
</dbReference>
<dbReference type="SUPFAM" id="SSF50447">
    <property type="entry name" value="Translation proteins"/>
    <property type="match status" value="1"/>
</dbReference>
<dbReference type="EMBL" id="BARV01023793">
    <property type="protein sequence ID" value="GAI40817.1"/>
    <property type="molecule type" value="Genomic_DNA"/>
</dbReference>
<reference evidence="7" key="1">
    <citation type="journal article" date="2014" name="Front. Microbiol.">
        <title>High frequency of phylogenetically diverse reductive dehalogenase-homologous genes in deep subseafloor sedimentary metagenomes.</title>
        <authorList>
            <person name="Kawai M."/>
            <person name="Futagami T."/>
            <person name="Toyoda A."/>
            <person name="Takaki Y."/>
            <person name="Nishi S."/>
            <person name="Hori S."/>
            <person name="Arai W."/>
            <person name="Tsubouchi T."/>
            <person name="Morono Y."/>
            <person name="Uchiyama I."/>
            <person name="Ito T."/>
            <person name="Fujiyama A."/>
            <person name="Inagaki F."/>
            <person name="Takami H."/>
        </authorList>
    </citation>
    <scope>NUCLEOTIDE SEQUENCE</scope>
    <source>
        <strain evidence="7">Expedition CK06-06</strain>
    </source>
</reference>
<dbReference type="AlphaFoldDB" id="X1N9X3"/>
<evidence type="ECO:0000259" key="5">
    <source>
        <dbReference type="Pfam" id="PF01782"/>
    </source>
</evidence>
<dbReference type="InterPro" id="IPR036976">
    <property type="entry name" value="RimM_N_sf"/>
</dbReference>
<dbReference type="HAMAP" id="MF_00014">
    <property type="entry name" value="Ribosome_mat_RimM"/>
    <property type="match status" value="1"/>
</dbReference>
<dbReference type="GO" id="GO:0005840">
    <property type="term" value="C:ribosome"/>
    <property type="evidence" value="ECO:0007669"/>
    <property type="project" value="InterPro"/>
</dbReference>
<dbReference type="InterPro" id="IPR011961">
    <property type="entry name" value="RimM"/>
</dbReference>
<evidence type="ECO:0000256" key="1">
    <source>
        <dbReference type="ARBA" id="ARBA00022490"/>
    </source>
</evidence>
<feature type="domain" description="RimM N-terminal" evidence="5">
    <location>
        <begin position="10"/>
        <end position="87"/>
    </location>
</feature>
<dbReference type="Pfam" id="PF24986">
    <property type="entry name" value="PRC_RimM"/>
    <property type="match status" value="1"/>
</dbReference>
<dbReference type="Gene3D" id="2.30.30.240">
    <property type="entry name" value="PRC-barrel domain"/>
    <property type="match status" value="1"/>
</dbReference>
<keyword evidence="4" id="KW-0143">Chaperone</keyword>
<dbReference type="GO" id="GO:0006364">
    <property type="term" value="P:rRNA processing"/>
    <property type="evidence" value="ECO:0007669"/>
    <property type="project" value="UniProtKB-KW"/>
</dbReference>
<dbReference type="InterPro" id="IPR011033">
    <property type="entry name" value="PRC_barrel-like_sf"/>
</dbReference>
<dbReference type="PANTHER" id="PTHR33692">
    <property type="entry name" value="RIBOSOME MATURATION FACTOR RIMM"/>
    <property type="match status" value="1"/>
</dbReference>
<keyword evidence="3" id="KW-0698">rRNA processing</keyword>
<comment type="caution">
    <text evidence="7">The sequence shown here is derived from an EMBL/GenBank/DDBJ whole genome shotgun (WGS) entry which is preliminary data.</text>
</comment>
<dbReference type="SUPFAM" id="SSF50346">
    <property type="entry name" value="PRC-barrel domain"/>
    <property type="match status" value="1"/>
</dbReference>
<dbReference type="InterPro" id="IPR009000">
    <property type="entry name" value="Transl_B-barrel_sf"/>
</dbReference>
<evidence type="ECO:0000256" key="4">
    <source>
        <dbReference type="ARBA" id="ARBA00023186"/>
    </source>
</evidence>
<evidence type="ECO:0000259" key="6">
    <source>
        <dbReference type="Pfam" id="PF24986"/>
    </source>
</evidence>
<proteinExistence type="inferred from homology"/>
<evidence type="ECO:0000256" key="3">
    <source>
        <dbReference type="ARBA" id="ARBA00022552"/>
    </source>
</evidence>
<evidence type="ECO:0008006" key="8">
    <source>
        <dbReference type="Google" id="ProtNLM"/>
    </source>
</evidence>
<name>X1N9X3_9ZZZZ</name>
<organism evidence="7">
    <name type="scientific">marine sediment metagenome</name>
    <dbReference type="NCBI Taxonomy" id="412755"/>
    <lineage>
        <taxon>unclassified sequences</taxon>
        <taxon>metagenomes</taxon>
        <taxon>ecological metagenomes</taxon>
    </lineage>
</organism>
<protein>
    <recommendedName>
        <fullName evidence="8">RimM N-terminal domain-containing protein</fullName>
    </recommendedName>
</protein>
<evidence type="ECO:0000313" key="7">
    <source>
        <dbReference type="EMBL" id="GAI40817.1"/>
    </source>
</evidence>
<feature type="domain" description="Ribosome maturation factor RimM PRC barrel" evidence="6">
    <location>
        <begin position="100"/>
        <end position="161"/>
    </location>
</feature>
<keyword evidence="1" id="KW-0963">Cytoplasm</keyword>
<dbReference type="GO" id="GO:0043022">
    <property type="term" value="F:ribosome binding"/>
    <property type="evidence" value="ECO:0007669"/>
    <property type="project" value="InterPro"/>
</dbReference>